<keyword evidence="3" id="KW-1185">Reference proteome</keyword>
<feature type="region of interest" description="Disordered" evidence="1">
    <location>
        <begin position="233"/>
        <end position="272"/>
    </location>
</feature>
<comment type="caution">
    <text evidence="2">The sequence shown here is derived from an EMBL/GenBank/DDBJ whole genome shotgun (WGS) entry which is preliminary data.</text>
</comment>
<proteinExistence type="predicted"/>
<dbReference type="AlphaFoldDB" id="A0AAD4QM00"/>
<gene>
    <name evidence="2" type="ORF">B0F90DRAFT_882724</name>
</gene>
<organism evidence="2 3">
    <name type="scientific">Multifurca ochricompacta</name>
    <dbReference type="NCBI Taxonomy" id="376703"/>
    <lineage>
        <taxon>Eukaryota</taxon>
        <taxon>Fungi</taxon>
        <taxon>Dikarya</taxon>
        <taxon>Basidiomycota</taxon>
        <taxon>Agaricomycotina</taxon>
        <taxon>Agaricomycetes</taxon>
        <taxon>Russulales</taxon>
        <taxon>Russulaceae</taxon>
        <taxon>Multifurca</taxon>
    </lineage>
</organism>
<dbReference type="Proteomes" id="UP001203297">
    <property type="component" value="Unassembled WGS sequence"/>
</dbReference>
<name>A0AAD4QM00_9AGAM</name>
<protein>
    <submittedName>
        <fullName evidence="2">Uncharacterized protein</fullName>
    </submittedName>
</protein>
<evidence type="ECO:0000313" key="2">
    <source>
        <dbReference type="EMBL" id="KAI0297604.1"/>
    </source>
</evidence>
<sequence length="272" mass="28990">MSAPWWTSSLDAFPVNVPVSRPARPPDIMIIPEGLLAAPTTPHSSARVFPLAYNLVAILVAYAYASRYLSTYPLASTTVTTAATTTTTITSFEARALVSRLVPFLVVRDDRTRFPGIESASTDIFSRFEAGSVTPAAFTLVLRDAATFLRPKLVAEQADDDDNDDGGEALTAVGALRALSDLHALFEPSSPRVAAKVVFYAAQVRRASAAILRALAADVERWAVKLEEEGKKGNEEVSGLGGGGDDTAVREGVDRISDNGDSQGKHLIVELT</sequence>
<accession>A0AAD4QM00</accession>
<dbReference type="EMBL" id="WTXG01000035">
    <property type="protein sequence ID" value="KAI0297604.1"/>
    <property type="molecule type" value="Genomic_DNA"/>
</dbReference>
<reference evidence="2" key="1">
    <citation type="journal article" date="2022" name="New Phytol.">
        <title>Evolutionary transition to the ectomycorrhizal habit in the genomes of a hyperdiverse lineage of mushroom-forming fungi.</title>
        <authorList>
            <person name="Looney B."/>
            <person name="Miyauchi S."/>
            <person name="Morin E."/>
            <person name="Drula E."/>
            <person name="Courty P.E."/>
            <person name="Kohler A."/>
            <person name="Kuo A."/>
            <person name="LaButti K."/>
            <person name="Pangilinan J."/>
            <person name="Lipzen A."/>
            <person name="Riley R."/>
            <person name="Andreopoulos W."/>
            <person name="He G."/>
            <person name="Johnson J."/>
            <person name="Nolan M."/>
            <person name="Tritt A."/>
            <person name="Barry K.W."/>
            <person name="Grigoriev I.V."/>
            <person name="Nagy L.G."/>
            <person name="Hibbett D."/>
            <person name="Henrissat B."/>
            <person name="Matheny P.B."/>
            <person name="Labbe J."/>
            <person name="Martin F.M."/>
        </authorList>
    </citation>
    <scope>NUCLEOTIDE SEQUENCE</scope>
    <source>
        <strain evidence="2">BPL690</strain>
    </source>
</reference>
<feature type="compositionally biased region" description="Basic and acidic residues" evidence="1">
    <location>
        <begin position="247"/>
        <end position="272"/>
    </location>
</feature>
<evidence type="ECO:0000313" key="3">
    <source>
        <dbReference type="Proteomes" id="UP001203297"/>
    </source>
</evidence>
<evidence type="ECO:0000256" key="1">
    <source>
        <dbReference type="SAM" id="MobiDB-lite"/>
    </source>
</evidence>